<dbReference type="InterPro" id="IPR013342">
    <property type="entry name" value="Mandelate_racemase_C"/>
</dbReference>
<dbReference type="InterPro" id="IPR018110">
    <property type="entry name" value="Mandel_Rmase/mucon_lact_enz_CS"/>
</dbReference>
<dbReference type="RefSeq" id="WP_285994542.1">
    <property type="nucleotide sequence ID" value="NZ_CP127295.1"/>
</dbReference>
<keyword evidence="2" id="KW-0479">Metal-binding</keyword>
<evidence type="ECO:0000313" key="6">
    <source>
        <dbReference type="Proteomes" id="UP001239397"/>
    </source>
</evidence>
<keyword evidence="3" id="KW-0460">Magnesium</keyword>
<dbReference type="SFLD" id="SFLDS00001">
    <property type="entry name" value="Enolase"/>
    <property type="match status" value="1"/>
</dbReference>
<dbReference type="Pfam" id="PF13378">
    <property type="entry name" value="MR_MLE_C"/>
    <property type="match status" value="1"/>
</dbReference>
<dbReference type="InterPro" id="IPR013341">
    <property type="entry name" value="Mandelate_racemase_N_dom"/>
</dbReference>
<evidence type="ECO:0000259" key="4">
    <source>
        <dbReference type="SMART" id="SM00922"/>
    </source>
</evidence>
<organism evidence="5 6">
    <name type="scientific">Amycolatopsis mongoliensis</name>
    <dbReference type="NCBI Taxonomy" id="715475"/>
    <lineage>
        <taxon>Bacteria</taxon>
        <taxon>Bacillati</taxon>
        <taxon>Actinomycetota</taxon>
        <taxon>Actinomycetes</taxon>
        <taxon>Pseudonocardiales</taxon>
        <taxon>Pseudonocardiaceae</taxon>
        <taxon>Amycolatopsis</taxon>
    </lineage>
</organism>
<dbReference type="GO" id="GO:0016836">
    <property type="term" value="F:hydro-lyase activity"/>
    <property type="evidence" value="ECO:0007669"/>
    <property type="project" value="TreeGrafter"/>
</dbReference>
<dbReference type="GO" id="GO:0000287">
    <property type="term" value="F:magnesium ion binding"/>
    <property type="evidence" value="ECO:0007669"/>
    <property type="project" value="TreeGrafter"/>
</dbReference>
<evidence type="ECO:0000256" key="3">
    <source>
        <dbReference type="ARBA" id="ARBA00022842"/>
    </source>
</evidence>
<dbReference type="Gene3D" id="3.20.20.120">
    <property type="entry name" value="Enolase-like C-terminal domain"/>
    <property type="match status" value="1"/>
</dbReference>
<feature type="domain" description="Mandelate racemase/muconate lactonizing enzyme C-terminal" evidence="4">
    <location>
        <begin position="145"/>
        <end position="246"/>
    </location>
</feature>
<reference evidence="5 6" key="1">
    <citation type="submission" date="2023-06" db="EMBL/GenBank/DDBJ databases">
        <authorList>
            <person name="Oyuntsetseg B."/>
            <person name="Kim S.B."/>
        </authorList>
    </citation>
    <scope>NUCLEOTIDE SEQUENCE [LARGE SCALE GENOMIC DNA]</scope>
    <source>
        <strain evidence="5 6">4-36</strain>
    </source>
</reference>
<dbReference type="EMBL" id="CP127295">
    <property type="protein sequence ID" value="WIX98057.1"/>
    <property type="molecule type" value="Genomic_DNA"/>
</dbReference>
<dbReference type="SUPFAM" id="SSF54826">
    <property type="entry name" value="Enolase N-terminal domain-like"/>
    <property type="match status" value="1"/>
</dbReference>
<dbReference type="KEGG" id="amog:QRX60_28745"/>
<keyword evidence="6" id="KW-1185">Reference proteome</keyword>
<dbReference type="InterPro" id="IPR029017">
    <property type="entry name" value="Enolase-like_N"/>
</dbReference>
<evidence type="ECO:0000256" key="2">
    <source>
        <dbReference type="ARBA" id="ARBA00022723"/>
    </source>
</evidence>
<dbReference type="PANTHER" id="PTHR13794">
    <property type="entry name" value="ENOLASE SUPERFAMILY, MANDELATE RACEMASE"/>
    <property type="match status" value="1"/>
</dbReference>
<dbReference type="GO" id="GO:0009063">
    <property type="term" value="P:amino acid catabolic process"/>
    <property type="evidence" value="ECO:0007669"/>
    <property type="project" value="InterPro"/>
</dbReference>
<dbReference type="SMART" id="SM00922">
    <property type="entry name" value="MR_MLE"/>
    <property type="match status" value="1"/>
</dbReference>
<dbReference type="CDD" id="cd03328">
    <property type="entry name" value="MR_like_3"/>
    <property type="match status" value="1"/>
</dbReference>
<dbReference type="Gene3D" id="3.30.390.10">
    <property type="entry name" value="Enolase-like, N-terminal domain"/>
    <property type="match status" value="1"/>
</dbReference>
<dbReference type="InterPro" id="IPR029065">
    <property type="entry name" value="Enolase_C-like"/>
</dbReference>
<dbReference type="SUPFAM" id="SSF51604">
    <property type="entry name" value="Enolase C-terminal domain-like"/>
    <property type="match status" value="1"/>
</dbReference>
<evidence type="ECO:0000313" key="5">
    <source>
        <dbReference type="EMBL" id="WIX98057.1"/>
    </source>
</evidence>
<comment type="cofactor">
    <cofactor evidence="1">
        <name>Mg(2+)</name>
        <dbReference type="ChEBI" id="CHEBI:18420"/>
    </cofactor>
</comment>
<proteinExistence type="predicted"/>
<gene>
    <name evidence="5" type="ORF">QRX60_28745</name>
</gene>
<dbReference type="SFLD" id="SFLDG00179">
    <property type="entry name" value="mandelate_racemase"/>
    <property type="match status" value="1"/>
</dbReference>
<dbReference type="InterPro" id="IPR046945">
    <property type="entry name" value="RHMD-like"/>
</dbReference>
<dbReference type="PANTHER" id="PTHR13794:SF58">
    <property type="entry name" value="MITOCHONDRIAL ENOLASE SUPERFAMILY MEMBER 1"/>
    <property type="match status" value="1"/>
</dbReference>
<dbReference type="InterPro" id="IPR036849">
    <property type="entry name" value="Enolase-like_C_sf"/>
</dbReference>
<name>A0A9Y2JHA8_9PSEU</name>
<dbReference type="PROSITE" id="PS00908">
    <property type="entry name" value="MR_MLE_1"/>
    <property type="match status" value="1"/>
</dbReference>
<dbReference type="Pfam" id="PF02746">
    <property type="entry name" value="MR_MLE_N"/>
    <property type="match status" value="1"/>
</dbReference>
<dbReference type="GO" id="GO:0016052">
    <property type="term" value="P:carbohydrate catabolic process"/>
    <property type="evidence" value="ECO:0007669"/>
    <property type="project" value="TreeGrafter"/>
</dbReference>
<evidence type="ECO:0000256" key="1">
    <source>
        <dbReference type="ARBA" id="ARBA00001946"/>
    </source>
</evidence>
<sequence length="371" mass="39797">MPGPSPAIDRVRADAYRVPTPAPEGDGTLAWEATTIVVVRVDAGPVAGLGWTYADASCVPLIAGPLAATITGRPLADVPAAWAAMQRAIRNLGRPGLVSCALSAVDVALWDAAARWLDLPLCRLLGRVHDAVDVYGSGGFTTMSDGELVAQLDHWVRRQRIPRVKIKIGESWGGTVRRDLDRVALTRDKVGDDVEIFVDANGAYSAGQARRVAERLLEWGVTWFEEPVSSDDLAGLAAVRFPGGPDVAAGEYGYDLSYFARMLPAVDCLQVDVTRCGGFTEWRRATALAAAANRDVSAHCAPNLSAHAAVATQNFRHIEWFADHDRIERLFFDGCLDPTGGTVSPSVSAPGHGLTFRADAAAEYSIRRRNP</sequence>
<accession>A0A9Y2JHA8</accession>
<dbReference type="AlphaFoldDB" id="A0A9Y2JHA8"/>
<dbReference type="Proteomes" id="UP001239397">
    <property type="component" value="Chromosome"/>
</dbReference>
<protein>
    <submittedName>
        <fullName evidence="5">Enolase C-terminal domain-like protein</fullName>
    </submittedName>
</protein>